<feature type="transmembrane region" description="Helical" evidence="2">
    <location>
        <begin position="240"/>
        <end position="258"/>
    </location>
</feature>
<evidence type="ECO:0000256" key="1">
    <source>
        <dbReference type="SAM" id="MobiDB-lite"/>
    </source>
</evidence>
<dbReference type="AlphaFoldDB" id="A0A6A6ABN9"/>
<feature type="compositionally biased region" description="Polar residues" evidence="1">
    <location>
        <begin position="723"/>
        <end position="733"/>
    </location>
</feature>
<feature type="transmembrane region" description="Helical" evidence="2">
    <location>
        <begin position="540"/>
        <end position="561"/>
    </location>
</feature>
<feature type="region of interest" description="Disordered" evidence="1">
    <location>
        <begin position="699"/>
        <end position="733"/>
    </location>
</feature>
<reference evidence="3" key="1">
    <citation type="journal article" date="2020" name="Stud. Mycol.">
        <title>101 Dothideomycetes genomes: a test case for predicting lifestyles and emergence of pathogens.</title>
        <authorList>
            <person name="Haridas S."/>
            <person name="Albert R."/>
            <person name="Binder M."/>
            <person name="Bloem J."/>
            <person name="Labutti K."/>
            <person name="Salamov A."/>
            <person name="Andreopoulos B."/>
            <person name="Baker S."/>
            <person name="Barry K."/>
            <person name="Bills G."/>
            <person name="Bluhm B."/>
            <person name="Cannon C."/>
            <person name="Castanera R."/>
            <person name="Culley D."/>
            <person name="Daum C."/>
            <person name="Ezra D."/>
            <person name="Gonzalez J."/>
            <person name="Henrissat B."/>
            <person name="Kuo A."/>
            <person name="Liang C."/>
            <person name="Lipzen A."/>
            <person name="Lutzoni F."/>
            <person name="Magnuson J."/>
            <person name="Mondo S."/>
            <person name="Nolan M."/>
            <person name="Ohm R."/>
            <person name="Pangilinan J."/>
            <person name="Park H.-J."/>
            <person name="Ramirez L."/>
            <person name="Alfaro M."/>
            <person name="Sun H."/>
            <person name="Tritt A."/>
            <person name="Yoshinaga Y."/>
            <person name="Zwiers L.-H."/>
            <person name="Turgeon B."/>
            <person name="Goodwin S."/>
            <person name="Spatafora J."/>
            <person name="Crous P."/>
            <person name="Grigoriev I."/>
        </authorList>
    </citation>
    <scope>NUCLEOTIDE SEQUENCE</scope>
    <source>
        <strain evidence="3">CBS 119687</strain>
    </source>
</reference>
<name>A0A6A6ABN9_9PLEO</name>
<feature type="transmembrane region" description="Helical" evidence="2">
    <location>
        <begin position="206"/>
        <end position="228"/>
    </location>
</feature>
<evidence type="ECO:0000256" key="2">
    <source>
        <dbReference type="SAM" id="Phobius"/>
    </source>
</evidence>
<dbReference type="Proteomes" id="UP000799771">
    <property type="component" value="Unassembled WGS sequence"/>
</dbReference>
<accession>A0A6A6ABN9</accession>
<gene>
    <name evidence="3" type="ORF">P153DRAFT_357642</name>
</gene>
<dbReference type="GeneID" id="54407179"/>
<feature type="transmembrane region" description="Helical" evidence="2">
    <location>
        <begin position="422"/>
        <end position="444"/>
    </location>
</feature>
<feature type="transmembrane region" description="Helical" evidence="2">
    <location>
        <begin position="599"/>
        <end position="620"/>
    </location>
</feature>
<dbReference type="RefSeq" id="XP_033522656.1">
    <property type="nucleotide sequence ID" value="XM_033666747.1"/>
</dbReference>
<proteinExistence type="predicted"/>
<keyword evidence="2" id="KW-0812">Transmembrane</keyword>
<dbReference type="OrthoDB" id="5392263at2759"/>
<feature type="compositionally biased region" description="Polar residues" evidence="1">
    <location>
        <begin position="795"/>
        <end position="807"/>
    </location>
</feature>
<feature type="region of interest" description="Disordered" evidence="1">
    <location>
        <begin position="766"/>
        <end position="840"/>
    </location>
</feature>
<organism evidence="3 4">
    <name type="scientific">Dothidotthia symphoricarpi CBS 119687</name>
    <dbReference type="NCBI Taxonomy" id="1392245"/>
    <lineage>
        <taxon>Eukaryota</taxon>
        <taxon>Fungi</taxon>
        <taxon>Dikarya</taxon>
        <taxon>Ascomycota</taxon>
        <taxon>Pezizomycotina</taxon>
        <taxon>Dothideomycetes</taxon>
        <taxon>Pleosporomycetidae</taxon>
        <taxon>Pleosporales</taxon>
        <taxon>Dothidotthiaceae</taxon>
        <taxon>Dothidotthia</taxon>
    </lineage>
</organism>
<evidence type="ECO:0000313" key="3">
    <source>
        <dbReference type="EMBL" id="KAF2128267.1"/>
    </source>
</evidence>
<keyword evidence="2" id="KW-1133">Transmembrane helix</keyword>
<protein>
    <submittedName>
        <fullName evidence="3">Uncharacterized protein</fullName>
    </submittedName>
</protein>
<keyword evidence="2" id="KW-0472">Membrane</keyword>
<sequence>MKRDFAKCAVDYKNNETAQAEFGWIGPIVGIDRNNATQISRQGCLDFCGAGMDTYPWGEASSTITTWILPVIGTLLQAPFESNTTKRTLLAITRWVGSPIASLSYVLWNIKVSAKAALMVDMAVKYGQTPDRKSDFGSMRDSMYILLAMNQYTLNDAVVRREKEAESLLRIVLFSKDLRLTDTDKTLRRMRRILARELREMRRRGVVPVFVSTMWFLFAFGLSIQAAFGDLGQNTTAHDLALGCLLAWFPILIMGSIVDRNPIAADAIRIKLNALVDHVRHSLRNEQHRNNFIGSFKNQPQFNELKKQVEDVANKGEYMEEFFQEFAGQARIRWHYGAAHPILSDIENCYIAERGRNWLANEEEARANLVLGPVNDEGLVWFDIREFWQVASAITVVGGSCGGAFILSYFTPTVGLGCRSGGYTIFFCVALGLLTVEMMVWLVLSPYEIDRPEWMTKTTTRLHSNVKISQWEGDARDKWTYLKTRASSFFVNTGDRVNRSIVSVVLLFPWKNKGLMKEQVEEYLEELARRRRNMSPQRRWEVLFFRPVEIFNTIWLIYIVAAQTLGWYKTCACVTSTWGGGGGYLDFSVQDTANSKQVLWYWMSATVLTSLVMGLSMFYITVEWCQQSFLSTERYEDAMDGLRLTRTYRHRTFLVRFVSRTISRFTFDPMERLAVIAGLIKRPQKTLLWTKDHTWNPSLPPVPQSSVRRSRHAASPSIELTDHSSPPYSGANIQETPFMAHSLFPQAISTRRPRTETAHYTNQLAESLPDDEERVSGEHISDDQTPFGGWLGLHSSLQSRQGYTRANSDPGDPPLHLSGATEDGLGIRVNDKTPESGTFG</sequence>
<dbReference type="EMBL" id="ML977508">
    <property type="protein sequence ID" value="KAF2128267.1"/>
    <property type="molecule type" value="Genomic_DNA"/>
</dbReference>
<keyword evidence="4" id="KW-1185">Reference proteome</keyword>
<feature type="transmembrane region" description="Helical" evidence="2">
    <location>
        <begin position="387"/>
        <end position="410"/>
    </location>
</feature>
<evidence type="ECO:0000313" key="4">
    <source>
        <dbReference type="Proteomes" id="UP000799771"/>
    </source>
</evidence>